<dbReference type="Proteomes" id="UP000035709">
    <property type="component" value="Chromosome"/>
</dbReference>
<dbReference type="KEGG" id="lae:LBAT_0214"/>
<proteinExistence type="predicted"/>
<dbReference type="PROSITE" id="PS51257">
    <property type="entry name" value="PROKAR_LIPOPROTEIN"/>
    <property type="match status" value="1"/>
</dbReference>
<dbReference type="STRING" id="1600.LBAT_0214"/>
<accession>A0A0D6A197</accession>
<evidence type="ECO:0000313" key="2">
    <source>
        <dbReference type="Proteomes" id="UP000035709"/>
    </source>
</evidence>
<dbReference type="EMBL" id="AP014808">
    <property type="protein sequence ID" value="BAQ56603.1"/>
    <property type="molecule type" value="Genomic_DNA"/>
</dbReference>
<dbReference type="Pfam" id="PF20316">
    <property type="entry name" value="DUF6612"/>
    <property type="match status" value="1"/>
</dbReference>
<dbReference type="OrthoDB" id="2327156at2"/>
<dbReference type="RefSeq" id="WP_060459115.1">
    <property type="nucleotide sequence ID" value="NZ_AP014808.1"/>
</dbReference>
<dbReference type="InterPro" id="IPR046720">
    <property type="entry name" value="DUF6612"/>
</dbReference>
<dbReference type="AlphaFoldDB" id="A0A0D6A197"/>
<reference evidence="1 2" key="1">
    <citation type="submission" date="2015-03" db="EMBL/GenBank/DDBJ databases">
        <title>Complete genome sequence of Lactobacillus acetotolerans NBRC 13120.</title>
        <authorList>
            <person name="Toh H."/>
            <person name="Morita H."/>
            <person name="Fujita N."/>
        </authorList>
    </citation>
    <scope>NUCLEOTIDE SEQUENCE [LARGE SCALE GENOMIC DNA]</scope>
    <source>
        <strain evidence="1 2">NBRC 13120</strain>
    </source>
</reference>
<sequence length="264" mass="29731">MKFKKLIVGITVLAALVVTGCSKQQKKAQPILTKTQVINKSQKSFKSGQVKQSLTLGTDTSAQVITADTGFGGTPTVFHINYQTQNKGKTQNAEEWVNMNNLYLNGQNTWYRTKLDDFSGHSYADMVDATVNNKLIFNPSTTLTNAYKMKRNKNTYTLTANISNQSLMKKAADPIWTTTGQSPQQEKAFQRIQKYGKYKNMTVKMVVKNKKLTNFQYFVNMKIGNSMKLRLGQVYSNFGSHDFLKVPETALNAKPLPKNNKSKK</sequence>
<keyword evidence="2" id="KW-1185">Reference proteome</keyword>
<protein>
    <submittedName>
        <fullName evidence="1">DNA polymerase</fullName>
    </submittedName>
</protein>
<dbReference type="PATRIC" id="fig|1600.4.peg.219"/>
<organism evidence="1 2">
    <name type="scientific">Lactobacillus acetotolerans</name>
    <dbReference type="NCBI Taxonomy" id="1600"/>
    <lineage>
        <taxon>Bacteria</taxon>
        <taxon>Bacillati</taxon>
        <taxon>Bacillota</taxon>
        <taxon>Bacilli</taxon>
        <taxon>Lactobacillales</taxon>
        <taxon>Lactobacillaceae</taxon>
        <taxon>Lactobacillus</taxon>
    </lineage>
</organism>
<evidence type="ECO:0000313" key="1">
    <source>
        <dbReference type="EMBL" id="BAQ56603.1"/>
    </source>
</evidence>
<name>A0A0D6A197_9LACO</name>
<gene>
    <name evidence="1" type="ORF">LBAT_0214</name>
</gene>